<evidence type="ECO:0000313" key="8">
    <source>
        <dbReference type="Proteomes" id="UP001375743"/>
    </source>
</evidence>
<evidence type="ECO:0000256" key="4">
    <source>
        <dbReference type="ARBA" id="ARBA00035256"/>
    </source>
</evidence>
<evidence type="ECO:0000256" key="3">
    <source>
        <dbReference type="ARBA" id="ARBA00023274"/>
    </source>
</evidence>
<evidence type="ECO:0000256" key="2">
    <source>
        <dbReference type="ARBA" id="ARBA00022980"/>
    </source>
</evidence>
<gene>
    <name evidence="5 7" type="primary">rpsB</name>
    <name evidence="7" type="ORF">U1T56_00640</name>
</gene>
<keyword evidence="8" id="KW-1185">Reference proteome</keyword>
<dbReference type="InterPro" id="IPR023591">
    <property type="entry name" value="Ribosomal_uS2_flav_dom_sf"/>
</dbReference>
<name>A0ABU8XKC2_9PROT</name>
<dbReference type="Gene3D" id="1.10.287.610">
    <property type="entry name" value="Helix hairpin bin"/>
    <property type="match status" value="1"/>
</dbReference>
<organism evidence="7 8">
    <name type="scientific">Benzoatithermus flavus</name>
    <dbReference type="NCBI Taxonomy" id="3108223"/>
    <lineage>
        <taxon>Bacteria</taxon>
        <taxon>Pseudomonadati</taxon>
        <taxon>Pseudomonadota</taxon>
        <taxon>Alphaproteobacteria</taxon>
        <taxon>Geminicoccales</taxon>
        <taxon>Geminicoccaceae</taxon>
        <taxon>Benzoatithermus</taxon>
    </lineage>
</organism>
<comment type="similarity">
    <text evidence="1 5 6">Belongs to the universal ribosomal protein uS2 family.</text>
</comment>
<dbReference type="PRINTS" id="PR00395">
    <property type="entry name" value="RIBOSOMALS2"/>
</dbReference>
<dbReference type="HAMAP" id="MF_00291_B">
    <property type="entry name" value="Ribosomal_uS2_B"/>
    <property type="match status" value="1"/>
</dbReference>
<evidence type="ECO:0000256" key="5">
    <source>
        <dbReference type="HAMAP-Rule" id="MF_00291"/>
    </source>
</evidence>
<dbReference type="Proteomes" id="UP001375743">
    <property type="component" value="Unassembled WGS sequence"/>
</dbReference>
<comment type="caution">
    <text evidence="7">The sequence shown here is derived from an EMBL/GenBank/DDBJ whole genome shotgun (WGS) entry which is preliminary data.</text>
</comment>
<dbReference type="CDD" id="cd01425">
    <property type="entry name" value="RPS2"/>
    <property type="match status" value="1"/>
</dbReference>
<dbReference type="PROSITE" id="PS00963">
    <property type="entry name" value="RIBOSOMAL_S2_2"/>
    <property type="match status" value="1"/>
</dbReference>
<dbReference type="Gene3D" id="3.40.50.10490">
    <property type="entry name" value="Glucose-6-phosphate isomerase like protein, domain 1"/>
    <property type="match status" value="1"/>
</dbReference>
<reference evidence="7 8" key="1">
    <citation type="submission" date="2024-01" db="EMBL/GenBank/DDBJ databases">
        <title>Multi-omics insights into the function and evolution of sodium benzoate biodegradation pathways in Benzoatithermus flavus gen. nov., sp. nov. from hot spring.</title>
        <authorList>
            <person name="Hu C.-J."/>
            <person name="Li W.-J."/>
        </authorList>
    </citation>
    <scope>NUCLEOTIDE SEQUENCE [LARGE SCALE GENOMIC DNA]</scope>
    <source>
        <strain evidence="7 8">SYSU G07066</strain>
    </source>
</reference>
<dbReference type="NCBIfam" id="TIGR01011">
    <property type="entry name" value="rpsB_bact"/>
    <property type="match status" value="1"/>
</dbReference>
<keyword evidence="3 5" id="KW-0687">Ribonucleoprotein</keyword>
<dbReference type="PANTHER" id="PTHR12534:SF0">
    <property type="entry name" value="SMALL RIBOSOMAL SUBUNIT PROTEIN US2M"/>
    <property type="match status" value="1"/>
</dbReference>
<proteinExistence type="inferred from homology"/>
<keyword evidence="2 5" id="KW-0689">Ribosomal protein</keyword>
<evidence type="ECO:0000256" key="6">
    <source>
        <dbReference type="RuleBase" id="RU003631"/>
    </source>
</evidence>
<dbReference type="RefSeq" id="WP_418157493.1">
    <property type="nucleotide sequence ID" value="NZ_JBBLZC010000001.1"/>
</dbReference>
<dbReference type="InterPro" id="IPR005706">
    <property type="entry name" value="Ribosomal_uS2_bac/mit/plastid"/>
</dbReference>
<dbReference type="PROSITE" id="PS00962">
    <property type="entry name" value="RIBOSOMAL_S2_1"/>
    <property type="match status" value="1"/>
</dbReference>
<dbReference type="InterPro" id="IPR001865">
    <property type="entry name" value="Ribosomal_uS2"/>
</dbReference>
<sequence length="272" mass="29631">MAFPTFTMRQLLEAGVHFGHQTRRWNPAMAPYIFGVRNGVHILDLTQTVPMLHRALVAIRDVVASGGRVLFVGTKRQAQEPIAAAAKRCGQYYVNHRWLGGMLTNWKTISQSIRRLRELEAQLADPATQHGFTKKELLNLSRERDKLERALGGIKDMGGLPDILFVIDTNKEEIAVQEANKLGIPVVAVVDSNCNPKNIRYPFPGNDDASRAINLYCDLAVAAVLDGIQAEMSASGIDVGAIADLGEIEELPEGVEIPAEGGEAAESQTHAG</sequence>
<dbReference type="InterPro" id="IPR018130">
    <property type="entry name" value="Ribosomal_uS2_CS"/>
</dbReference>
<dbReference type="SUPFAM" id="SSF52313">
    <property type="entry name" value="Ribosomal protein S2"/>
    <property type="match status" value="1"/>
</dbReference>
<dbReference type="Pfam" id="PF00318">
    <property type="entry name" value="Ribosomal_S2"/>
    <property type="match status" value="1"/>
</dbReference>
<dbReference type="EMBL" id="JBBLZC010000001">
    <property type="protein sequence ID" value="MEK0081643.1"/>
    <property type="molecule type" value="Genomic_DNA"/>
</dbReference>
<protein>
    <recommendedName>
        <fullName evidence="4 5">Small ribosomal subunit protein uS2</fullName>
    </recommendedName>
</protein>
<dbReference type="GO" id="GO:0005840">
    <property type="term" value="C:ribosome"/>
    <property type="evidence" value="ECO:0007669"/>
    <property type="project" value="UniProtKB-KW"/>
</dbReference>
<dbReference type="PANTHER" id="PTHR12534">
    <property type="entry name" value="30S RIBOSOMAL PROTEIN S2 PROKARYOTIC AND ORGANELLAR"/>
    <property type="match status" value="1"/>
</dbReference>
<evidence type="ECO:0000256" key="1">
    <source>
        <dbReference type="ARBA" id="ARBA00006242"/>
    </source>
</evidence>
<accession>A0ABU8XKC2</accession>
<evidence type="ECO:0000313" key="7">
    <source>
        <dbReference type="EMBL" id="MEK0081643.1"/>
    </source>
</evidence>